<keyword evidence="12" id="KW-0969">Cilium</keyword>
<dbReference type="Gene3D" id="1.10.8.710">
    <property type="match status" value="1"/>
</dbReference>
<dbReference type="Gene3D" id="3.20.180.20">
    <property type="entry name" value="Dynein heavy chain, N-terminal domain 2"/>
    <property type="match status" value="1"/>
</dbReference>
<keyword evidence="10" id="KW-0243">Dynein</keyword>
<evidence type="ECO:0000256" key="7">
    <source>
        <dbReference type="ARBA" id="ARBA00022803"/>
    </source>
</evidence>
<dbReference type="Pfam" id="PF18198">
    <property type="entry name" value="AAA_lid_11"/>
    <property type="match status" value="1"/>
</dbReference>
<evidence type="ECO:0000259" key="26">
    <source>
        <dbReference type="SMART" id="SM00382"/>
    </source>
</evidence>
<dbReference type="InterPro" id="IPR041228">
    <property type="entry name" value="Dynein_C"/>
</dbReference>
<evidence type="ECO:0000256" key="24">
    <source>
        <dbReference type="SAM" id="Coils"/>
    </source>
</evidence>
<dbReference type="SMART" id="SM00382">
    <property type="entry name" value="AAA"/>
    <property type="match status" value="2"/>
</dbReference>
<comment type="subcellular location">
    <subcellularLocation>
        <location evidence="1">Cytoplasm</location>
        <location evidence="1">Cytoskeleton</location>
        <location evidence="1">Flagellum axoneme</location>
    </subcellularLocation>
</comment>
<dbReference type="Pfam" id="PF25007">
    <property type="entry name" value="DYH2-5-8_CC"/>
    <property type="match status" value="1"/>
</dbReference>
<dbReference type="PANTHER" id="PTHR45703:SF32">
    <property type="entry name" value="DYNEINS HEAVY CHAIN"/>
    <property type="match status" value="1"/>
</dbReference>
<dbReference type="PANTHER" id="PTHR45703">
    <property type="entry name" value="DYNEIN HEAVY CHAIN"/>
    <property type="match status" value="1"/>
</dbReference>
<dbReference type="InterPro" id="IPR042222">
    <property type="entry name" value="Dynein_2_N"/>
</dbReference>
<dbReference type="Gene3D" id="1.10.8.1220">
    <property type="match status" value="1"/>
</dbReference>
<dbReference type="Gene3D" id="1.20.1270.280">
    <property type="match status" value="1"/>
</dbReference>
<dbReference type="SUPFAM" id="SSF52540">
    <property type="entry name" value="P-loop containing nucleoside triphosphate hydrolases"/>
    <property type="match status" value="4"/>
</dbReference>
<dbReference type="Gene3D" id="1.20.140.100">
    <property type="entry name" value="Dynein heavy chain, N-terminal domain 2"/>
    <property type="match status" value="1"/>
</dbReference>
<feature type="domain" description="AAA+ ATPase" evidence="26">
    <location>
        <begin position="2455"/>
        <end position="2602"/>
    </location>
</feature>
<name>A0A9F1U415_HALDU</name>
<dbReference type="Pfam" id="PF12780">
    <property type="entry name" value="AAA_8"/>
    <property type="match status" value="1"/>
</dbReference>
<dbReference type="FunFam" id="1.10.8.710:FF:000001">
    <property type="entry name" value="Dynein axonemal heavy chain 2"/>
    <property type="match status" value="1"/>
</dbReference>
<comment type="subunit">
    <text evidence="18">The I1 inner arm complex (also known as the f dynein complex) is a two-headed isoform composed of two heavy chains (1-alpha and 1-beta), three intermediate chains and three light chains. I1 occupies a specific position proximal to the first radial spoke and repeats every 96 nm along the length of the axoneme.</text>
</comment>
<dbReference type="Gene3D" id="1.20.920.30">
    <property type="match status" value="1"/>
</dbReference>
<evidence type="ECO:0000256" key="18">
    <source>
        <dbReference type="ARBA" id="ARBA00063032"/>
    </source>
</evidence>
<dbReference type="Pfam" id="PF12777">
    <property type="entry name" value="MT"/>
    <property type="match status" value="1"/>
</dbReference>
<dbReference type="Gene3D" id="1.20.58.1120">
    <property type="match status" value="1"/>
</dbReference>
<keyword evidence="8" id="KW-0067">ATP-binding</keyword>
<dbReference type="GO" id="GO:0060294">
    <property type="term" value="P:cilium movement involved in cell motility"/>
    <property type="evidence" value="ECO:0007669"/>
    <property type="project" value="UniProtKB-ARBA"/>
</dbReference>
<dbReference type="InterPro" id="IPR042228">
    <property type="entry name" value="Dynein_linker_3"/>
</dbReference>
<dbReference type="FunFam" id="1.10.8.720:FF:000008">
    <property type="entry name" value="Dynein axonemal heavy chain 2"/>
    <property type="match status" value="1"/>
</dbReference>
<dbReference type="InterPro" id="IPR024317">
    <property type="entry name" value="Dynein_heavy_chain_D4_dom"/>
</dbReference>
<evidence type="ECO:0000256" key="21">
    <source>
        <dbReference type="ARBA" id="ARBA00077719"/>
    </source>
</evidence>
<evidence type="ECO:0000313" key="27">
    <source>
        <dbReference type="EMBL" id="WAW84858.1"/>
    </source>
</evidence>
<dbReference type="GO" id="GO:0070286">
    <property type="term" value="P:axonemal dynein complex assembly"/>
    <property type="evidence" value="ECO:0007669"/>
    <property type="project" value="UniProtKB-ARBA"/>
</dbReference>
<dbReference type="InterPro" id="IPR041658">
    <property type="entry name" value="AAA_lid_11"/>
</dbReference>
<dbReference type="EMBL" id="OM982449">
    <property type="protein sequence ID" value="WAW84858.1"/>
    <property type="molecule type" value="mRNA"/>
</dbReference>
<comment type="similarity">
    <text evidence="2">Belongs to the dynein heavy chain family.</text>
</comment>
<dbReference type="Gene3D" id="6.10.140.1060">
    <property type="match status" value="1"/>
</dbReference>
<evidence type="ECO:0000256" key="6">
    <source>
        <dbReference type="ARBA" id="ARBA00022741"/>
    </source>
</evidence>
<dbReference type="Pfam" id="PF12781">
    <property type="entry name" value="AAA_9"/>
    <property type="match status" value="1"/>
</dbReference>
<dbReference type="FunFam" id="1.20.1270.280:FF:000007">
    <property type="entry name" value="dynein heavy chain 2, axonemal"/>
    <property type="match status" value="1"/>
</dbReference>
<dbReference type="FunFam" id="3.40.50.300:FF:002141">
    <property type="entry name" value="Dynein heavy chain"/>
    <property type="match status" value="1"/>
</dbReference>
<dbReference type="Gene3D" id="3.40.50.300">
    <property type="entry name" value="P-loop containing nucleotide triphosphate hydrolases"/>
    <property type="match status" value="5"/>
</dbReference>
<dbReference type="Pfam" id="PF08385">
    <property type="entry name" value="DHC_N1"/>
    <property type="match status" value="1"/>
</dbReference>
<dbReference type="Gene3D" id="1.20.920.20">
    <property type="match status" value="1"/>
</dbReference>
<comment type="subunit">
    <text evidence="19">Part of the axonemal inner dynein arm complex that consists of at least two heavy chains and a number of intermediate and light chains. Interacts with DNAI4.</text>
</comment>
<evidence type="ECO:0000256" key="1">
    <source>
        <dbReference type="ARBA" id="ARBA00004611"/>
    </source>
</evidence>
<dbReference type="InterPro" id="IPR004273">
    <property type="entry name" value="Dynein_heavy_D6_P-loop"/>
</dbReference>
<dbReference type="Gene3D" id="1.10.8.720">
    <property type="entry name" value="Region D6 of dynein motor"/>
    <property type="match status" value="1"/>
</dbReference>
<dbReference type="GO" id="GO:0005874">
    <property type="term" value="C:microtubule"/>
    <property type="evidence" value="ECO:0007669"/>
    <property type="project" value="UniProtKB-KW"/>
</dbReference>
<sequence length="4475" mass="512595">MEGQVDPSPASVTGEDDLRDATSNPTSPTELQSAAKGSRPSSNEGGSTSEDSADKVALIREQVQLCGYEPDMWSEGHEQHAINFIENPKQKALFAFMDPRNGLVVGPDLPAFEIEELAYLLRSEETAITAENFFSVVHSGTMKSSFVDSLLRLLRGVYAPAVFTNQSWPDSVRNTFSAQLHRAMTSLTDAQHRTVGHTVLYIPDEGPVMLHPEASKNKELVQRLDVVVIHWTRQIKEVLNAQEAMEQADTAGPLEEIEFWGTRCEDLSGLTTQLDKPGVKKVTDILEKAKSSYLKQFNKLSAMIKESHGKAQECLKFVSFLKEPCTELSKAEPKDIPKLLNPLIHTARFIWVHSVHYRSRERITALLGKVSREIIKRCKVKVSLDDVFGGYVERSQVVLGECTGCCHAWKSSYVRLTASYKTHADEVWVLDHISIFAQIDTFIQRCKDLLEMCDGQAHFGRYSEGKRQPVPPFSGVTGPAIAKSFEEMQATYDKHLSELKAIRSSVLDVKVTSWRDNYNRFRLGVKGLEVMMQNAIGSAFQTAMTVQEGVEILELFVHLSSREGIKRTIDHKTVKLYHMFNDELSAVKKEFNKKFPSIAPTQPRYSGAAGWARCLKRRIDCPMKALEQAHFLHHVGMGEETQQQYLSLSQSLEEFVGKLFNDWVATVDKDLWKQLEMPLMSKSQRTGMLDLCFSKALLKTFEEIQNWERLRFEIPHYAHEVYAKHEILRSLRENVLLVVRDYNRIIQNLSLEERALFKERIRSLDKKVRPGLTKLTWATQGNLDQFVHDCRTYAQKVTTIIDNYKSSNRNIGLQCREISEMLMIKMDERKVYEGDEFYQDQKRHRQAMLTRVKGAYKEIVFKMHKSAEVFRGDAGDVQSHWIKYTERMDRMVEEALRLNIKWSLQELSKAINGDGKTSPNPLFRVKVVLNDKQICFEPSIPTVDLYVRGVREAMIECVQQFHRLPEVLEKKTLGKPPIHEVIAQDEEIKKVQAAIVAGLEKTSGDMKEYLQLWLKHNFIWVPNKDAFFRRYGSEDRPVTMFDADIQRYSEMANNVQKEDTLVNKDFVLLDCSPIKLSILAHCDDWQYRFYKLLLEMASKKLFSFTAFLEDKQKRLSNSPDSLDHLGSSLSLLEEMQMKVPQLEQQMEPLQAQFVILHKYDVTVPEEVMDCYTSLPHLWSAFKSCLTDSNNMLKKHKEKFRSGLLQEADDFKRTVTDLVEAFENEGPYGSDVTQEQAMKYIFTTKCKLAEMKDKEDSIRKGLNIFKIEQPPSNSIQQMEKDLQHLEQIWGMNQEWECAWDGWKRGQFMHMDTESMGLQAQGMLKKVVKLGREVKDKSWGIVEGLKQKIDTFKRTMPLIQDLRNPAMRERHWTQLKEDLHNPFDESSEEFTLEKIIELGLDQHSEIVGDISAAASKELAIEHALKSIASAWQNTVLDVSPHKDKGHFKLKPSDEIFQTLDDNQVTLATMKASRFVKPFNEQVDKWERTLSQILEVIEMTIQVQRQWMYLENIFIGEDIRKQLPLESADFDGVNAVWKKTMTRLNEDHNALRGTHEPGILERLNKMNTKLEEIQKSLDMYLEVKRQLFPRFYFISNDDLLEILGQSRNPEAVQSHMKKCFDNIKSLDMSKVRDRWEGACMNSSEGEKVEFTSPVHLEGAVESWLCEVEKMMRITLKNLLRACKIDLKKNLSKRDKWIKEWPGQLCITASQMQWTGDCEKALDKGDKKALRSLKKKQVLMLETFSLAVRGKLSSMERAKIVALVTVEVHARDIIDKLFKMACNSRNVFEWQSQLRFYWEEDDCTVKQTNTKFEYMYEYLGNSGRLVITPLTDRCYMTLTTALHLHRGGSPKGPAGTGKTETVKDLGKSLGEYVIVVNCSEGLDYKSMGRMFSGLAQSGAWGCFDEFNRINIEVLSVVAQQILSILQALSQKATRFIFEGRNIRLSKSVGIFITMNPGYAGRTELPDNLKSMFRPISMVVPDSAMIAEIILVGEGMSQTRILARKVNTLYSLAAKQLSKQDHYDFGLRALVSVLRYAGRKKRLNTETPDEEVLLLAMKDMNMAKLTADDLPLFNGIVSDLFPGVETPILDYSVMKTAVTKELALANLQPTENTVMKIIQLYETKNSRHATMIVGQSGSGKTVTWQMLRNTLTQLKKETKDPMYEVVKDYPINPKSLSLGELYGEFDLSTNEWSDGVLSSVMRQTCSDEKPDHKWIVFDGPVDTLWIESMNSVMDDNKVLTLINGERINMPNQVTLLFEVEDLSVASPATVSRSGMVYNDWKNLGWKPFVQSWLNKRPQKKSVEPLQKLFDRFVEKVMEFRRLKCRELVPTTHLNSVMSLCYLFEALGTPENGVNSDDPENFHKMIEMWFLFSMIWSLCASVDEDGRKKVDTFIREMEAQFPAKDTVFEYYVDVKNKTWVHWDEKLKSAWRYPTNTPFYKIMVPTVDTLRYDFVVRSLTAIGRPILLVGPVGTGKTSVAQGAVARLDPAKYNLLTINLSSQTSSNNVQEIIESKVEKRTKGVYVPVGGKKLLTFMDDLNMPAKDTFGSQPPLELIRQWIDYGFWYDRLKQTIKYIKDMFLMASMGPPGGGRTVISRRLQSRFNLVNMTFPHESQIRRIFGTMINQKLQDFDEEVKPLGDIMTKATIEVYNFISTSMLPTPTKIHYLFNLRDISKVFQGLLRSHRDYHDTKNAMARLWVHECYRVFSDRLVGEKDQETFGNLVGEKLGSLFDLSFNNLCPNKQPPLFGDFVREGQTVYEDIANFKDLKAMMENSLDDYNNEPGIIGMNLVLFRDAIEHVCRVVRVIRQPRGNMLLVGIGGSGRQSLARLASFIIDFQVFQVEVTRHYRLQEFRDDLRKLYYKAGVENKPTVFLFNDTQVVDESFLEDINNILSSGEVPNLYSKAEDFEEVRSSLADAAKKANVTETNESMFSFFIERVRNNLHIVLCMSPVGDPFRNRLRQYPAFVNCTTIDWFTEWPRDALLEVGEKYMEEVSFSEQDNEAALRKNIALVFVTVHRSVADMSERMLLEMKRHNYVTATNYLELVSGYKILLEDKRREIGEVTTKLKNGLEKIDETRTKVQSMTVTLEVSKVRVAQCQKECETFLVGIVKEKQEADEKAKNVTAHSEKIAVEEAKCMEMTETAKHDLDEAVPALEEAVKALEALNKKDLAEVRAYTNPPELVDLVMQAVMILRGGEPTWAEAKRQLADTNFITQLKEYDKEHMTDRILKKIGAYVSKPEFKPDTVGRVSFAAKSLCMWVRAMEVYGRIYRVVEPKKKKLESAMTQLAEKQATLAGYRTQLQEVEEKIRTLKEKYEGKLKEKDELQRETELTELKLERAAKLVSGLAGERERWIDRVERLEVDEGFLPGDCLLASAFLSYAGPFLSQYRDHLVQETWIKQVRELSIPCSPDFSFATFLSDPAKVRDWNIKGLPSDAFSTENGVIVTKSSRWPLMVDPQGQAIKWIKNTEKHRNLKVIDLQQTDYLRTLENSIQFGTPVLLQNVQEDLDPSLGPILNKALIKKGNRVIIKLGDKEVDFNPEFKFYITTKLSNPHYTPEISTKTAIVNFAVKEQGLEAQLLGIVVRKERLDLEESKDNLVVNIAEGKRKLEELEDTILRLLNTAQGSLLDDEVLVDTLQNSKTTSQEVTEQLESSVQTEEKIDAAREGYRASAQRASILFFVMTDLGRIDPMYQFSLDAYINLFSKSIEKSLKHPKLEERINFINTYHTLAVYRYICRGLFERHKLLFAFHMGAKILESSNKINMDEYNFFLRGGVVLDRETQMPNPCKWLGDTLWDNVTELDKLGSFMGIANSFDQYPREWNIWYTSSEPETSHLPGEWENSCNELQRMCVVRSLRPDRVPYVVTSYINNNLGHDFTDPPVLHMTSVLEDSSCRVPLIFVLSAGVDPTQSLLQLADNTEMAERFHSLSLGQGQAPRARKMIEEGVKEGHWVFLANCHLSLSWMPELDKLVEEELQIKEPNKDFRLWLSSSPHPDFPISILQSGIKMTTEPPKGLKANMKRLYQLVPEATFPRVEEAYAEDKYKKLLFSLCFFHSLLIERRKFLQLGWNVFYGFNDSDFEVSEHLLSIYLDEYQDTPWDSLKYLIAGVNYGGHVTDDFDRRVLLTYINEFFSSTTLETQYFKLSSLTHYYVPKDGPYSSYKDYIEQLPPMERPEAFGQHPNADIASQIRETRTLLGTLVSLQPQRSVSAGESREGKVLNLAADVLKKVPEPIDYEATYKLVVDDMSPLNVVLLQEIQRYNALLKVISNSLVDLEKGIKGLVVMSADLEEVFTCIFNAQVPPMWGKVYASQKPLGAWSRDLVARIDQLGKWAETGTPPVLFWMSGFTFPTGFLTAVLQTAARKNNVSVDSLLWEFHVSTLDDSNLIEPPKDGVWVKSLFLEGAGWDKKGSHLNEPEPMQLVCPMPTIHFKPVEGKKKSSKGIYTCPCYYYPNRAGSFVVAVDLKSGASTASHWIKRGTALLLSLDH</sequence>
<dbReference type="InterPro" id="IPR041589">
    <property type="entry name" value="DNAH3_AAA_lid_1"/>
</dbReference>
<dbReference type="FunFam" id="1.10.8.1220:FF:000001">
    <property type="entry name" value="Dynein axonemal heavy chain 5"/>
    <property type="match status" value="1"/>
</dbReference>
<keyword evidence="3" id="KW-0963">Cytoplasm</keyword>
<evidence type="ECO:0000256" key="23">
    <source>
        <dbReference type="ARBA" id="ARBA00082099"/>
    </source>
</evidence>
<comment type="function">
    <text evidence="17">Force generating protein of eukaryotic cilia and flagella. Produces force towards the minus ends of microtubules. Dynein has ATPase activity; the force-producing power stroke is thought to occur on release of ADP. Required for assembly of the I1 inner arm complex and its targeting to the appropriate axoneme location. Also required for phototaxis.</text>
</comment>
<dbReference type="GO" id="GO:0051959">
    <property type="term" value="F:dynein light intermediate chain binding"/>
    <property type="evidence" value="ECO:0007669"/>
    <property type="project" value="InterPro"/>
</dbReference>
<evidence type="ECO:0000256" key="15">
    <source>
        <dbReference type="ARBA" id="ARBA00023273"/>
    </source>
</evidence>
<keyword evidence="13" id="KW-0505">Motor protein</keyword>
<keyword evidence="7" id="KW-0802">TPR repeat</keyword>
<dbReference type="InterPro" id="IPR013602">
    <property type="entry name" value="Dynein_heavy_linker"/>
</dbReference>
<reference evidence="27" key="1">
    <citation type="submission" date="2022-03" db="EMBL/GenBank/DDBJ databases">
        <authorList>
            <person name="Mikhailov K."/>
            <person name="Kravchuk O."/>
            <person name="Lyupina Y."/>
            <person name="Adameyko K."/>
        </authorList>
    </citation>
    <scope>NUCLEOTIDE SEQUENCE</scope>
</reference>
<dbReference type="FunFam" id="3.40.50.300:FF:000049">
    <property type="entry name" value="Dynein, axonemal, heavy chain 5"/>
    <property type="match status" value="1"/>
</dbReference>
<dbReference type="Pfam" id="PF17857">
    <property type="entry name" value="AAA_lid_1"/>
    <property type="match status" value="1"/>
</dbReference>
<dbReference type="FunFam" id="1.20.58.1120:FF:000001">
    <property type="entry name" value="dynein heavy chain 2, axonemal"/>
    <property type="match status" value="1"/>
</dbReference>
<dbReference type="InterPro" id="IPR003593">
    <property type="entry name" value="AAA+_ATPase"/>
</dbReference>
<dbReference type="InterPro" id="IPR024743">
    <property type="entry name" value="Dynein_HC_stalk"/>
</dbReference>
<dbReference type="FunFam" id="3.40.50.300:FF:000153">
    <property type="entry name" value="Dynein axonemal heavy chain 1"/>
    <property type="match status" value="1"/>
</dbReference>
<feature type="coiled-coil region" evidence="24">
    <location>
        <begin position="3586"/>
        <end position="3613"/>
    </location>
</feature>
<dbReference type="InterPro" id="IPR042219">
    <property type="entry name" value="AAA_lid_11_sf"/>
</dbReference>
<dbReference type="FunFam" id="3.20.180.20:FF:000003">
    <property type="entry name" value="Dynein heavy chain 12, axonemal"/>
    <property type="match status" value="1"/>
</dbReference>
<evidence type="ECO:0000256" key="12">
    <source>
        <dbReference type="ARBA" id="ARBA00023069"/>
    </source>
</evidence>
<evidence type="ECO:0000256" key="16">
    <source>
        <dbReference type="ARBA" id="ARBA00053635"/>
    </source>
</evidence>
<evidence type="ECO:0000256" key="4">
    <source>
        <dbReference type="ARBA" id="ARBA00022701"/>
    </source>
</evidence>
<dbReference type="CDD" id="cd00009">
    <property type="entry name" value="AAA"/>
    <property type="match status" value="1"/>
</dbReference>
<dbReference type="Pfam" id="PF17852">
    <property type="entry name" value="Dynein_AAA_lid"/>
    <property type="match status" value="1"/>
</dbReference>
<dbReference type="FunFam" id="1.20.920.20:FF:000001">
    <property type="entry name" value="dynein heavy chain 2, axonemal"/>
    <property type="match status" value="1"/>
</dbReference>
<dbReference type="Pfam" id="PF18199">
    <property type="entry name" value="Dynein_C"/>
    <property type="match status" value="1"/>
</dbReference>
<dbReference type="GO" id="GO:0005858">
    <property type="term" value="C:axonemal dynein complex"/>
    <property type="evidence" value="ECO:0007669"/>
    <property type="project" value="UniProtKB-ARBA"/>
</dbReference>
<dbReference type="InterPro" id="IPR035699">
    <property type="entry name" value="AAA_6"/>
</dbReference>
<protein>
    <recommendedName>
        <fullName evidence="20">Dynein axonemal heavy chain 2</fullName>
    </recommendedName>
    <alternativeName>
        <fullName evidence="23">Axonemal beta dynein heavy chain 2</fullName>
    </alternativeName>
    <alternativeName>
        <fullName evidence="22">Ciliary dynein heavy chain 2</fullName>
    </alternativeName>
    <alternativeName>
        <fullName evidence="21">Dynein-1, subspecies f</fullName>
    </alternativeName>
</protein>
<dbReference type="GO" id="GO:0045505">
    <property type="term" value="F:dynein intermediate chain binding"/>
    <property type="evidence" value="ECO:0007669"/>
    <property type="project" value="InterPro"/>
</dbReference>
<dbReference type="FunFam" id="1.20.140.100:FF:000006">
    <property type="entry name" value="dynein heavy chain 2, axonemal"/>
    <property type="match status" value="1"/>
</dbReference>
<evidence type="ECO:0000256" key="17">
    <source>
        <dbReference type="ARBA" id="ARBA00054075"/>
    </source>
</evidence>
<feature type="coiled-coil region" evidence="24">
    <location>
        <begin position="3272"/>
        <end position="3334"/>
    </location>
</feature>
<dbReference type="Pfam" id="PF12775">
    <property type="entry name" value="AAA_7"/>
    <property type="match status" value="1"/>
</dbReference>
<dbReference type="FunFam" id="1.20.920.30:FF:000005">
    <property type="entry name" value="Dynein, axonemal, heavy chain 2"/>
    <property type="match status" value="1"/>
</dbReference>
<evidence type="ECO:0000256" key="22">
    <source>
        <dbReference type="ARBA" id="ARBA00078558"/>
    </source>
</evidence>
<evidence type="ECO:0000256" key="20">
    <source>
        <dbReference type="ARBA" id="ARBA00071813"/>
    </source>
</evidence>
<evidence type="ECO:0000256" key="2">
    <source>
        <dbReference type="ARBA" id="ARBA00008887"/>
    </source>
</evidence>
<dbReference type="Gene3D" id="1.10.287.2620">
    <property type="match status" value="1"/>
</dbReference>
<feature type="compositionally biased region" description="Polar residues" evidence="25">
    <location>
        <begin position="21"/>
        <end position="32"/>
    </location>
</feature>
<dbReference type="Gene3D" id="1.10.472.130">
    <property type="match status" value="1"/>
</dbReference>
<keyword evidence="4" id="KW-0493">Microtubule</keyword>
<dbReference type="InterPro" id="IPR041466">
    <property type="entry name" value="Dynein_AAA5_ext"/>
</dbReference>
<evidence type="ECO:0000256" key="5">
    <source>
        <dbReference type="ARBA" id="ARBA00022737"/>
    </source>
</evidence>
<evidence type="ECO:0000256" key="10">
    <source>
        <dbReference type="ARBA" id="ARBA00023017"/>
    </source>
</evidence>
<keyword evidence="5" id="KW-0677">Repeat</keyword>
<dbReference type="FunFam" id="1.10.287.2620:FF:000002">
    <property type="entry name" value="Dynein heavy chain 2, axonemal"/>
    <property type="match status" value="1"/>
</dbReference>
<organism evidence="27">
    <name type="scientific">Halisarca dujardinii</name>
    <name type="common">Dujardin's slime sponge</name>
    <dbReference type="NCBI Taxonomy" id="2583056"/>
    <lineage>
        <taxon>Eukaryota</taxon>
        <taxon>Metazoa</taxon>
        <taxon>Porifera</taxon>
        <taxon>Demospongiae</taxon>
        <taxon>Verongimorpha</taxon>
        <taxon>Chondrillida</taxon>
        <taxon>Halisarcidae</taxon>
        <taxon>Halisarca</taxon>
    </lineage>
</organism>
<evidence type="ECO:0000256" key="13">
    <source>
        <dbReference type="ARBA" id="ARBA00023175"/>
    </source>
</evidence>
<dbReference type="InterPro" id="IPR056759">
    <property type="entry name" value="DYH2-5-8_CC"/>
</dbReference>
<comment type="function">
    <text evidence="16">As part of the axonemal inner dynein arm complex plays a central role in ciliary beat. Expressed in sperm flagellum, it is required for sperm motility. Dyneins are microtubule-based molecular motors possessing ATPase activities that can convert the chemical energy of ATP into relative sliding between adjacent microtubule doublets to generate ciliary bending.</text>
</comment>
<accession>A0A9F1U415</accession>
<dbReference type="InterPro" id="IPR035706">
    <property type="entry name" value="AAA_9"/>
</dbReference>
<evidence type="ECO:0000256" key="19">
    <source>
        <dbReference type="ARBA" id="ARBA00064223"/>
    </source>
</evidence>
<keyword evidence="6" id="KW-0547">Nucleotide-binding</keyword>
<dbReference type="Pfam" id="PF08393">
    <property type="entry name" value="DHC_N2"/>
    <property type="match status" value="1"/>
</dbReference>
<proteinExistence type="evidence at transcript level"/>
<evidence type="ECO:0000256" key="25">
    <source>
        <dbReference type="SAM" id="MobiDB-lite"/>
    </source>
</evidence>
<dbReference type="Gene3D" id="3.10.490.20">
    <property type="match status" value="1"/>
</dbReference>
<dbReference type="InterPro" id="IPR043160">
    <property type="entry name" value="Dynein_C_barrel"/>
</dbReference>
<feature type="region of interest" description="Disordered" evidence="25">
    <location>
        <begin position="1"/>
        <end position="54"/>
    </location>
</feature>
<evidence type="ECO:0000256" key="14">
    <source>
        <dbReference type="ARBA" id="ARBA00023212"/>
    </source>
</evidence>
<dbReference type="Pfam" id="PF12774">
    <property type="entry name" value="AAA_6"/>
    <property type="match status" value="1"/>
</dbReference>
<dbReference type="FunFam" id="3.40.50.300:FF:000815">
    <property type="entry name" value="Dynein heavy chain 2, axonemal"/>
    <property type="match status" value="1"/>
</dbReference>
<keyword evidence="15" id="KW-0966">Cell projection</keyword>
<dbReference type="InterPro" id="IPR027417">
    <property type="entry name" value="P-loop_NTPase"/>
</dbReference>
<dbReference type="InterPro" id="IPR026983">
    <property type="entry name" value="DHC"/>
</dbReference>
<dbReference type="FunFam" id="1.10.472.130:FF:000003">
    <property type="entry name" value="Dynein, axonemal, heavy chain 2"/>
    <property type="match status" value="1"/>
</dbReference>
<keyword evidence="14" id="KW-0206">Cytoskeleton</keyword>
<dbReference type="Pfam" id="PF03028">
    <property type="entry name" value="Dynein_heavy"/>
    <property type="match status" value="1"/>
</dbReference>
<dbReference type="GO" id="GO:0031514">
    <property type="term" value="C:motile cilium"/>
    <property type="evidence" value="ECO:0007669"/>
    <property type="project" value="UniProtKB-ARBA"/>
</dbReference>
<dbReference type="FunFam" id="3.10.490.20:FF:000008">
    <property type="entry name" value="dynein heavy chain 2, axonemal"/>
    <property type="match status" value="1"/>
</dbReference>
<dbReference type="InterPro" id="IPR043157">
    <property type="entry name" value="Dynein_AAA1S"/>
</dbReference>
<dbReference type="FunFam" id="3.40.50.300:FF:000044">
    <property type="entry name" value="Dynein heavy chain 5, axonemal"/>
    <property type="match status" value="1"/>
</dbReference>
<evidence type="ECO:0000256" key="9">
    <source>
        <dbReference type="ARBA" id="ARBA00022846"/>
    </source>
</evidence>
<feature type="compositionally biased region" description="Polar residues" evidence="25">
    <location>
        <begin position="39"/>
        <end position="50"/>
    </location>
</feature>
<feature type="domain" description="AAA+ ATPase" evidence="26">
    <location>
        <begin position="1842"/>
        <end position="1978"/>
    </location>
</feature>
<evidence type="ECO:0000256" key="11">
    <source>
        <dbReference type="ARBA" id="ARBA00023054"/>
    </source>
</evidence>
<evidence type="ECO:0000256" key="3">
    <source>
        <dbReference type="ARBA" id="ARBA00022490"/>
    </source>
</evidence>
<dbReference type="GO" id="GO:0008569">
    <property type="term" value="F:minus-end-directed microtubule motor activity"/>
    <property type="evidence" value="ECO:0007669"/>
    <property type="project" value="InterPro"/>
</dbReference>
<evidence type="ECO:0000256" key="8">
    <source>
        <dbReference type="ARBA" id="ARBA00022840"/>
    </source>
</evidence>
<dbReference type="InterPro" id="IPR013594">
    <property type="entry name" value="Dynein_heavy_tail"/>
</dbReference>
<keyword evidence="9" id="KW-0282">Flagellum</keyword>
<dbReference type="GO" id="GO:0005524">
    <property type="term" value="F:ATP binding"/>
    <property type="evidence" value="ECO:0007669"/>
    <property type="project" value="UniProtKB-KW"/>
</dbReference>
<keyword evidence="11 24" id="KW-0175">Coiled coil</keyword>